<reference evidence="1 2" key="1">
    <citation type="submission" date="2019-10" db="EMBL/GenBank/DDBJ databases">
        <title>Genome sequence of Azospirillum formosense CC-Nfb-7.</title>
        <authorList>
            <person name="Ambrosini A."/>
            <person name="Sant'Anna F.H."/>
            <person name="Cassan F.D."/>
            <person name="Souza E.M."/>
            <person name="Passaglia L.M.P."/>
        </authorList>
    </citation>
    <scope>NUCLEOTIDE SEQUENCE [LARGE SCALE GENOMIC DNA]</scope>
    <source>
        <strain evidence="1 2">CC-NFb-7</strain>
    </source>
</reference>
<gene>
    <name evidence="1" type="ORF">GBZ26_13765</name>
</gene>
<accession>A0ABX2KUE3</accession>
<name>A0ABX2KUE3_9PROT</name>
<dbReference type="RefSeq" id="WP_174439326.1">
    <property type="nucleotide sequence ID" value="NZ_BAABCC010000053.1"/>
</dbReference>
<evidence type="ECO:0008006" key="3">
    <source>
        <dbReference type="Google" id="ProtNLM"/>
    </source>
</evidence>
<organism evidence="1 2">
    <name type="scientific">Azospirillum formosense</name>
    <dbReference type="NCBI Taxonomy" id="861533"/>
    <lineage>
        <taxon>Bacteria</taxon>
        <taxon>Pseudomonadati</taxon>
        <taxon>Pseudomonadota</taxon>
        <taxon>Alphaproteobacteria</taxon>
        <taxon>Rhodospirillales</taxon>
        <taxon>Azospirillaceae</taxon>
        <taxon>Azospirillum</taxon>
    </lineage>
</organism>
<dbReference type="Proteomes" id="UP000639419">
    <property type="component" value="Unassembled WGS sequence"/>
</dbReference>
<dbReference type="EMBL" id="WHOR01000090">
    <property type="protein sequence ID" value="NUB20273.1"/>
    <property type="molecule type" value="Genomic_DNA"/>
</dbReference>
<proteinExistence type="predicted"/>
<evidence type="ECO:0000313" key="2">
    <source>
        <dbReference type="Proteomes" id="UP000639419"/>
    </source>
</evidence>
<sequence>MQMPRLDLSPDSFRQMLSEMDHTEVLQRTLLSNDEATHVKLQDQEYIQKSVARTYNVNANEVKVCIVGSAKLGFSISEKFENGHFLPRYRPFRTGSKFDPGSDIDVVVVCPRIFSRLWHELSQYSHDQTPPSPWRYKSLGDYLVNGWLRPDHFPKSANLRRCDDWWNCFRQLSVEPRFNRRKVRGGIFHSDTHVQQYYIKAIRECARAEEL</sequence>
<protein>
    <recommendedName>
        <fullName evidence="3">Nucleotidyltransferase</fullName>
    </recommendedName>
</protein>
<comment type="caution">
    <text evidence="1">The sequence shown here is derived from an EMBL/GenBank/DDBJ whole genome shotgun (WGS) entry which is preliminary data.</text>
</comment>
<evidence type="ECO:0000313" key="1">
    <source>
        <dbReference type="EMBL" id="NUB20273.1"/>
    </source>
</evidence>
<keyword evidence="2" id="KW-1185">Reference proteome</keyword>